<dbReference type="FunCoup" id="A0A7E5X348">
    <property type="interactions" value="2863"/>
</dbReference>
<feature type="region of interest" description="Disordered" evidence="7">
    <location>
        <begin position="790"/>
        <end position="838"/>
    </location>
</feature>
<dbReference type="InterPro" id="IPR029047">
    <property type="entry name" value="HSP70_peptide-bd_sf"/>
</dbReference>
<dbReference type="GO" id="GO:0140662">
    <property type="term" value="F:ATP-dependent protein folding chaperone"/>
    <property type="evidence" value="ECO:0007669"/>
    <property type="project" value="InterPro"/>
</dbReference>
<dbReference type="Gene3D" id="1.20.1270.10">
    <property type="match status" value="1"/>
</dbReference>
<name>A0A7E5X348_TRINI</name>
<evidence type="ECO:0000256" key="1">
    <source>
        <dbReference type="ARBA" id="ARBA00004496"/>
    </source>
</evidence>
<dbReference type="SUPFAM" id="SSF100920">
    <property type="entry name" value="Heat shock protein 70kD (HSP70), peptide-binding domain"/>
    <property type="match status" value="1"/>
</dbReference>
<dbReference type="CTD" id="136035182"/>
<dbReference type="FunFam" id="3.90.640.10:FF:000004">
    <property type="entry name" value="Heat shock 70 kDa protein 4"/>
    <property type="match status" value="1"/>
</dbReference>
<evidence type="ECO:0000256" key="7">
    <source>
        <dbReference type="SAM" id="MobiDB-lite"/>
    </source>
</evidence>
<evidence type="ECO:0000256" key="5">
    <source>
        <dbReference type="ARBA" id="ARBA00022741"/>
    </source>
</evidence>
<organism evidence="8 9">
    <name type="scientific">Trichoplusia ni</name>
    <name type="common">Cabbage looper</name>
    <dbReference type="NCBI Taxonomy" id="7111"/>
    <lineage>
        <taxon>Eukaryota</taxon>
        <taxon>Metazoa</taxon>
        <taxon>Ecdysozoa</taxon>
        <taxon>Arthropoda</taxon>
        <taxon>Hexapoda</taxon>
        <taxon>Insecta</taxon>
        <taxon>Pterygota</taxon>
        <taxon>Neoptera</taxon>
        <taxon>Endopterygota</taxon>
        <taxon>Lepidoptera</taxon>
        <taxon>Glossata</taxon>
        <taxon>Ditrysia</taxon>
        <taxon>Noctuoidea</taxon>
        <taxon>Noctuidae</taxon>
        <taxon>Plusiinae</taxon>
        <taxon>Trichoplusia</taxon>
    </lineage>
</organism>
<dbReference type="Gene3D" id="3.90.640.10">
    <property type="entry name" value="Actin, Chain A, domain 4"/>
    <property type="match status" value="1"/>
</dbReference>
<evidence type="ECO:0000256" key="2">
    <source>
        <dbReference type="ARBA" id="ARBA00007381"/>
    </source>
</evidence>
<keyword evidence="3" id="KW-0963">Cytoplasm</keyword>
<keyword evidence="4" id="KW-0597">Phosphoprotein</keyword>
<dbReference type="Gene3D" id="3.30.30.30">
    <property type="match status" value="1"/>
</dbReference>
<dbReference type="Gene3D" id="2.60.34.10">
    <property type="entry name" value="Substrate Binding Domain Of DNAk, Chain A, domain 1"/>
    <property type="match status" value="1"/>
</dbReference>
<evidence type="ECO:0000313" key="9">
    <source>
        <dbReference type="RefSeq" id="XP_026747084.1"/>
    </source>
</evidence>
<feature type="compositionally biased region" description="Polar residues" evidence="7">
    <location>
        <begin position="515"/>
        <end position="540"/>
    </location>
</feature>
<dbReference type="FunFam" id="3.30.420.40:FF:000767">
    <property type="entry name" value="Heat shock protein 70 (HSP70)-4, putative"/>
    <property type="match status" value="1"/>
</dbReference>
<dbReference type="GO" id="GO:0005634">
    <property type="term" value="C:nucleus"/>
    <property type="evidence" value="ECO:0007669"/>
    <property type="project" value="TreeGrafter"/>
</dbReference>
<dbReference type="InterPro" id="IPR043129">
    <property type="entry name" value="ATPase_NBD"/>
</dbReference>
<evidence type="ECO:0000256" key="4">
    <source>
        <dbReference type="ARBA" id="ARBA00022553"/>
    </source>
</evidence>
<keyword evidence="8" id="KW-1185">Reference proteome</keyword>
<dbReference type="GO" id="GO:0005829">
    <property type="term" value="C:cytosol"/>
    <property type="evidence" value="ECO:0007669"/>
    <property type="project" value="TreeGrafter"/>
</dbReference>
<dbReference type="PANTHER" id="PTHR45639:SF4">
    <property type="entry name" value="HSC70CB, ISOFORM G"/>
    <property type="match status" value="1"/>
</dbReference>
<feature type="compositionally biased region" description="Polar residues" evidence="7">
    <location>
        <begin position="820"/>
        <end position="838"/>
    </location>
</feature>
<feature type="compositionally biased region" description="Polar residues" evidence="7">
    <location>
        <begin position="554"/>
        <end position="563"/>
    </location>
</feature>
<dbReference type="CDD" id="cd10228">
    <property type="entry name" value="ASKHA_NBD_HSP70_HSPA4_like"/>
    <property type="match status" value="1"/>
</dbReference>
<dbReference type="Gene3D" id="3.30.420.40">
    <property type="match status" value="2"/>
</dbReference>
<dbReference type="SUPFAM" id="SSF100934">
    <property type="entry name" value="Heat shock protein 70kD (HSP70), C-terminal subdomain"/>
    <property type="match status" value="2"/>
</dbReference>
<dbReference type="InterPro" id="IPR013126">
    <property type="entry name" value="Hsp_70_fam"/>
</dbReference>
<dbReference type="SUPFAM" id="SSF53067">
    <property type="entry name" value="Actin-like ATPase domain"/>
    <property type="match status" value="2"/>
</dbReference>
<keyword evidence="9" id="KW-0346">Stress response</keyword>
<dbReference type="GeneID" id="113508321"/>
<feature type="compositionally biased region" description="Basic and acidic residues" evidence="7">
    <location>
        <begin position="542"/>
        <end position="553"/>
    </location>
</feature>
<evidence type="ECO:0000256" key="6">
    <source>
        <dbReference type="ARBA" id="ARBA00022840"/>
    </source>
</evidence>
<keyword evidence="5" id="KW-0547">Nucleotide-binding</keyword>
<dbReference type="KEGG" id="tnl:113508321"/>
<keyword evidence="6" id="KW-0067">ATP-binding</keyword>
<dbReference type="FunFam" id="3.30.420.40:FF:000171">
    <property type="entry name" value="Heat shock 70 kDa protein 4"/>
    <property type="match status" value="1"/>
</dbReference>
<dbReference type="FunFam" id="1.20.1270.10:FF:000002">
    <property type="entry name" value="Heat shock 70 kDa protein 4"/>
    <property type="match status" value="1"/>
</dbReference>
<dbReference type="GO" id="GO:0005524">
    <property type="term" value="F:ATP binding"/>
    <property type="evidence" value="ECO:0007669"/>
    <property type="project" value="UniProtKB-KW"/>
</dbReference>
<dbReference type="AlphaFoldDB" id="A0A7E5X348"/>
<dbReference type="InParanoid" id="A0A7E5X348"/>
<reference evidence="9" key="1">
    <citation type="submission" date="2025-08" db="UniProtKB">
        <authorList>
            <consortium name="RefSeq"/>
        </authorList>
    </citation>
    <scope>IDENTIFICATION</scope>
</reference>
<dbReference type="PANTHER" id="PTHR45639">
    <property type="entry name" value="HSC70CB, ISOFORM G-RELATED"/>
    <property type="match status" value="1"/>
</dbReference>
<dbReference type="FunFam" id="3.30.30.30:FF:000002">
    <property type="entry name" value="Heat shock 70 kDa protein 4"/>
    <property type="match status" value="1"/>
</dbReference>
<dbReference type="Pfam" id="PF00012">
    <property type="entry name" value="HSP70"/>
    <property type="match status" value="1"/>
</dbReference>
<protein>
    <submittedName>
        <fullName evidence="9">97 kDa heat shock protein isoform X1</fullName>
    </submittedName>
</protein>
<feature type="region of interest" description="Disordered" evidence="7">
    <location>
        <begin position="514"/>
        <end position="582"/>
    </location>
</feature>
<accession>A0A7E5X348</accession>
<dbReference type="RefSeq" id="XP_026747084.1">
    <property type="nucleotide sequence ID" value="XM_026891283.1"/>
</dbReference>
<dbReference type="FunFam" id="3.30.420.40:FF:000495">
    <property type="entry name" value="Heat shock protein 4b"/>
    <property type="match status" value="1"/>
</dbReference>
<dbReference type="Proteomes" id="UP000322000">
    <property type="component" value="Chromosome 2"/>
</dbReference>
<dbReference type="OrthoDB" id="434160at2759"/>
<dbReference type="InterPro" id="IPR029048">
    <property type="entry name" value="HSP70_C_sf"/>
</dbReference>
<proteinExistence type="inferred from homology"/>
<comment type="similarity">
    <text evidence="2">Belongs to the heat shock protein 70 family.</text>
</comment>
<dbReference type="PRINTS" id="PR00301">
    <property type="entry name" value="HEATSHOCK70"/>
</dbReference>
<comment type="subcellular location">
    <subcellularLocation>
        <location evidence="1">Cytoplasm</location>
    </subcellularLocation>
</comment>
<evidence type="ECO:0000313" key="8">
    <source>
        <dbReference type="Proteomes" id="UP000322000"/>
    </source>
</evidence>
<evidence type="ECO:0000256" key="3">
    <source>
        <dbReference type="ARBA" id="ARBA00022490"/>
    </source>
</evidence>
<sequence length="838" mass="94012">MAAMSVIGIDFGNESCYIAVAKAGGIETIANDYSLRGTPSCVAFSQKNRILGVAAKNQMVTNMKNTVFGFKRLLGRKFSDPYVQKELKHFPFKVEQRPDGGIGIRVNYLGEDNVFSPEQLTAMLFTKLKESATIALQTPINDCVISVPGYFTNAERNALLDAASIAGLNVLRLMNETTATALAYGIYKQDLPAPEEKPKNVVFVDFGHSSLQVSACAFNKGKLRVLATSTDPQCGGRDIDMALAEYFCQDIFSRLKLDAKKNQRAFLRLLQEVEKLKKQMSANSTRLPIHIECFMEERDVSSELQRSQMEQICAETFTRIERTMRAILHNAKLRPEDIHSVEIVGGSTRIPAVKNLIEQVFNKAASTTLNQDEAVSRGCALQCAMLSPAVRVREFSVADVQPYAVRLAWDATKGEDGDMEVFPAFHAAPFSKMLTFYRKEPFSVSAYYSDQVPYPDTFIGQWHIRDVQPTAEGESQKVKLKVRVNIHGIITVASASLVEKKQDAAQAENIEMENANDNPQGQESAMDTNGASQDQQNGPENQEVRDDEMKGEPQQKQSWTQKVGQWFSGENADDKKDKSKDKKKVLIKTIELPIDAQTHGFPKHELNAYLEQEGKMQAQDRQEKERADARNALEEYVYELRGKLSEGETLHDFISEEQRNRLVNQLDALEQWLYEEGEDQHRQVYSDKLTELRTEGEPIKQRRLEFELRPGALDDFARAIQLANKAVDLYKAGDIKYAHLADTDVQKVAEAAKNALNWLESARQALAHTPRHQQPPHTTHQIRQERQTFENTVNPILNKPKPKEKTPPPANPTAGDGQPDSGSAPSDAQQTQEQMDVE</sequence>
<gene>
    <name evidence="9" type="primary">LOC113508321</name>
</gene>